<evidence type="ECO:0000313" key="4">
    <source>
        <dbReference type="Proteomes" id="UP000283530"/>
    </source>
</evidence>
<dbReference type="EMBL" id="QPKB01000010">
    <property type="protein sequence ID" value="RWR93807.1"/>
    <property type="molecule type" value="Genomic_DNA"/>
</dbReference>
<dbReference type="STRING" id="337451.A0A443PSP1"/>
<evidence type="ECO:0000313" key="3">
    <source>
        <dbReference type="EMBL" id="RWR93807.1"/>
    </source>
</evidence>
<dbReference type="PANTHER" id="PTHR46033">
    <property type="entry name" value="PROTEIN MAIN-LIKE 2"/>
    <property type="match status" value="1"/>
</dbReference>
<protein>
    <submittedName>
        <fullName evidence="3">Serine/threonine-protein phosphatase 7</fullName>
    </submittedName>
</protein>
<accession>A0A443PSP1</accession>
<dbReference type="Proteomes" id="UP000283530">
    <property type="component" value="Unassembled WGS sequence"/>
</dbReference>
<name>A0A443PSP1_9MAGN</name>
<dbReference type="InterPro" id="IPR044824">
    <property type="entry name" value="MAIN-like"/>
</dbReference>
<feature type="region of interest" description="Disordered" evidence="1">
    <location>
        <begin position="476"/>
        <end position="508"/>
    </location>
</feature>
<evidence type="ECO:0000259" key="2">
    <source>
        <dbReference type="Pfam" id="PF10536"/>
    </source>
</evidence>
<feature type="region of interest" description="Disordered" evidence="1">
    <location>
        <begin position="431"/>
        <end position="451"/>
    </location>
</feature>
<feature type="domain" description="Aminotransferase-like plant mobile" evidence="2">
    <location>
        <begin position="95"/>
        <end position="406"/>
    </location>
</feature>
<dbReference type="Pfam" id="PF10536">
    <property type="entry name" value="PMD"/>
    <property type="match status" value="1"/>
</dbReference>
<dbReference type="InterPro" id="IPR019557">
    <property type="entry name" value="AminoTfrase-like_pln_mobile"/>
</dbReference>
<reference evidence="3 4" key="1">
    <citation type="journal article" date="2019" name="Nat. Plants">
        <title>Stout camphor tree genome fills gaps in understanding of flowering plant genome evolution.</title>
        <authorList>
            <person name="Chaw S.M."/>
            <person name="Liu Y.C."/>
            <person name="Wu Y.W."/>
            <person name="Wang H.Y."/>
            <person name="Lin C.I."/>
            <person name="Wu C.S."/>
            <person name="Ke H.M."/>
            <person name="Chang L.Y."/>
            <person name="Hsu C.Y."/>
            <person name="Yang H.T."/>
            <person name="Sudianto E."/>
            <person name="Hsu M.H."/>
            <person name="Wu K.P."/>
            <person name="Wang L.N."/>
            <person name="Leebens-Mack J.H."/>
            <person name="Tsai I.J."/>
        </authorList>
    </citation>
    <scope>NUCLEOTIDE SEQUENCE [LARGE SCALE GENOMIC DNA]</scope>
    <source>
        <strain evidence="4">cv. Chaw 1501</strain>
        <tissue evidence="3">Young leaves</tissue>
    </source>
</reference>
<dbReference type="OrthoDB" id="1572276at2759"/>
<organism evidence="3 4">
    <name type="scientific">Cinnamomum micranthum f. kanehirae</name>
    <dbReference type="NCBI Taxonomy" id="337451"/>
    <lineage>
        <taxon>Eukaryota</taxon>
        <taxon>Viridiplantae</taxon>
        <taxon>Streptophyta</taxon>
        <taxon>Embryophyta</taxon>
        <taxon>Tracheophyta</taxon>
        <taxon>Spermatophyta</taxon>
        <taxon>Magnoliopsida</taxon>
        <taxon>Magnoliidae</taxon>
        <taxon>Laurales</taxon>
        <taxon>Lauraceae</taxon>
        <taxon>Cinnamomum</taxon>
    </lineage>
</organism>
<dbReference type="AlphaFoldDB" id="A0A443PSP1"/>
<dbReference type="PANTHER" id="PTHR46033:SF80">
    <property type="entry name" value="PROTEIN MAIN-LIKE 2-LIKE"/>
    <property type="match status" value="1"/>
</dbReference>
<dbReference type="GO" id="GO:0010073">
    <property type="term" value="P:meristem maintenance"/>
    <property type="evidence" value="ECO:0007669"/>
    <property type="project" value="InterPro"/>
</dbReference>
<gene>
    <name evidence="3" type="ORF">CKAN_02308300</name>
</gene>
<keyword evidence="4" id="KW-1185">Reference proteome</keyword>
<proteinExistence type="predicted"/>
<evidence type="ECO:0000256" key="1">
    <source>
        <dbReference type="SAM" id="MobiDB-lite"/>
    </source>
</evidence>
<sequence>MACISLIEERKASMISSTSGKPYERIATFLKPTAETHEEAVAVPFRHLVTEPISPKISKSTHKIAFKGWRHPQRKWKQWVNLMLPRYAPIWKKSGIFDSIKASTCEIRRDPATILGLLESWCEETNTFVFQWGEATITLQDVLILGGFSVLGESVNAPLKEEMREIEKRLVKEKREFYRQKSKKATHAAWMNYYMGVDGEVEHVAFLSLWVSRYVFPAQPFDTIGQYVFYIAARLAEGTRIALGPAVLASLYRDLGLMKRNMDNGAPASVVWAPFQLLQTWAWERFPSLRPKSHPNKLSFVRKVLKSKNDFQWRPYKEMSLYGDGVEDGGLHSLARFVRASELVGLLNCLELYCPHRVAMQFGFDQDLPGLVSLKNCERMDDDIRINVADGVFDSEVSSRYLEWWKTTVLDKRAAIEGIVKQLMSTEEGDERAESDFVGSVPPGFSPMDKKRNWQEAWDDDDLTLSERLKLKKHGIRPSGPVSVKNKEGENASLMAQHKRERVENKREESEEISYISVDEEESPQVESICIVSDVEEIEETDTRRTDSILMI</sequence>
<comment type="caution">
    <text evidence="3">The sequence shown here is derived from an EMBL/GenBank/DDBJ whole genome shotgun (WGS) entry which is preliminary data.</text>
</comment>